<name>A0A6S6QSV3_9FIRM</name>
<sequence>MYKGCNEEMIVSGIAEIGGLQFFNEGDDKGRLILRNETDIRT</sequence>
<reference evidence="1 2" key="1">
    <citation type="journal article" date="2016" name="Int. J. Syst. Evol. Microbiol.">
        <title>Descriptions of Anaerotaenia torta gen. nov., sp. nov. and Anaerocolumna cellulosilytica gen. nov., sp. nov. isolated from a methanogenic reactor of cattle waste.</title>
        <authorList>
            <person name="Uek A."/>
            <person name="Ohtaki Y."/>
            <person name="Kaku N."/>
            <person name="Ueki K."/>
        </authorList>
    </citation>
    <scope>NUCLEOTIDE SEQUENCE [LARGE SCALE GENOMIC DNA]</scope>
    <source>
        <strain evidence="1 2">SN021</strain>
    </source>
</reference>
<keyword evidence="2" id="KW-1185">Reference proteome</keyword>
<dbReference type="Proteomes" id="UP000515561">
    <property type="component" value="Chromosome"/>
</dbReference>
<evidence type="ECO:0000313" key="1">
    <source>
        <dbReference type="EMBL" id="BCJ92716.1"/>
    </source>
</evidence>
<protein>
    <submittedName>
        <fullName evidence="1">Uncharacterized protein</fullName>
    </submittedName>
</protein>
<accession>A0A6S6QSV3</accession>
<organism evidence="1 2">
    <name type="scientific">Anaerocolumna cellulosilytica</name>
    <dbReference type="NCBI Taxonomy" id="433286"/>
    <lineage>
        <taxon>Bacteria</taxon>
        <taxon>Bacillati</taxon>
        <taxon>Bacillota</taxon>
        <taxon>Clostridia</taxon>
        <taxon>Lachnospirales</taxon>
        <taxon>Lachnospiraceae</taxon>
        <taxon>Anaerocolumna</taxon>
    </lineage>
</organism>
<evidence type="ECO:0000313" key="2">
    <source>
        <dbReference type="Proteomes" id="UP000515561"/>
    </source>
</evidence>
<dbReference type="AlphaFoldDB" id="A0A6S6QSV3"/>
<proteinExistence type="predicted"/>
<gene>
    <name evidence="1" type="ORF">acsn021_02850</name>
</gene>
<dbReference type="EMBL" id="AP023367">
    <property type="protein sequence ID" value="BCJ92716.1"/>
    <property type="molecule type" value="Genomic_DNA"/>
</dbReference>
<dbReference type="KEGG" id="acel:acsn021_02850"/>